<accession>A0A2T1FXD2</accession>
<evidence type="ECO:0000313" key="3">
    <source>
        <dbReference type="EMBL" id="PSB49586.1"/>
    </source>
</evidence>
<sequence length="142" mass="15884">MNSKQQTYYALLGVHPSASPIEIRRAYIELSKKYHPDTTVLNTATATVKFQALNEAYATIGHPERRSAYDRQIGYSRLYVVQIPHNFQPLKSRPDKYRSSAYLDPTDRPLSGGEIFALFMLAVTFIGCFGLAIAVGIARGEL</sequence>
<evidence type="ECO:0000313" key="4">
    <source>
        <dbReference type="Proteomes" id="UP000238937"/>
    </source>
</evidence>
<reference evidence="3 4" key="1">
    <citation type="submission" date="2018-03" db="EMBL/GenBank/DDBJ databases">
        <title>The ancient ancestry and fast evolution of plastids.</title>
        <authorList>
            <person name="Moore K.R."/>
            <person name="Magnabosco C."/>
            <person name="Momper L."/>
            <person name="Gold D.A."/>
            <person name="Bosak T."/>
            <person name="Fournier G.P."/>
        </authorList>
    </citation>
    <scope>NUCLEOTIDE SEQUENCE [LARGE SCALE GENOMIC DNA]</scope>
    <source>
        <strain evidence="3 4">CCALA 037</strain>
    </source>
</reference>
<dbReference type="InterPro" id="IPR036869">
    <property type="entry name" value="J_dom_sf"/>
</dbReference>
<dbReference type="InterPro" id="IPR001623">
    <property type="entry name" value="DnaJ_domain"/>
</dbReference>
<dbReference type="AlphaFoldDB" id="A0A2T1FXD2"/>
<protein>
    <submittedName>
        <fullName evidence="3">Heat-shock protein</fullName>
    </submittedName>
</protein>
<organism evidence="3 4">
    <name type="scientific">Chamaesiphon polymorphus CCALA 037</name>
    <dbReference type="NCBI Taxonomy" id="2107692"/>
    <lineage>
        <taxon>Bacteria</taxon>
        <taxon>Bacillati</taxon>
        <taxon>Cyanobacteriota</taxon>
        <taxon>Cyanophyceae</taxon>
        <taxon>Gomontiellales</taxon>
        <taxon>Chamaesiphonaceae</taxon>
        <taxon>Chamaesiphon</taxon>
    </lineage>
</organism>
<evidence type="ECO:0000259" key="2">
    <source>
        <dbReference type="PROSITE" id="PS50076"/>
    </source>
</evidence>
<dbReference type="InterPro" id="IPR052763">
    <property type="entry name" value="DnaJ_C4"/>
</dbReference>
<dbReference type="PRINTS" id="PR00625">
    <property type="entry name" value="JDOMAIN"/>
</dbReference>
<dbReference type="CDD" id="cd06257">
    <property type="entry name" value="DnaJ"/>
    <property type="match status" value="1"/>
</dbReference>
<proteinExistence type="predicted"/>
<keyword evidence="4" id="KW-1185">Reference proteome</keyword>
<dbReference type="OrthoDB" id="9779889at2"/>
<feature type="domain" description="J" evidence="2">
    <location>
        <begin position="7"/>
        <end position="73"/>
    </location>
</feature>
<comment type="caution">
    <text evidence="3">The sequence shown here is derived from an EMBL/GenBank/DDBJ whole genome shotgun (WGS) entry which is preliminary data.</text>
</comment>
<dbReference type="Pfam" id="PF00226">
    <property type="entry name" value="DnaJ"/>
    <property type="match status" value="1"/>
</dbReference>
<dbReference type="SUPFAM" id="SSF46565">
    <property type="entry name" value="Chaperone J-domain"/>
    <property type="match status" value="1"/>
</dbReference>
<dbReference type="PANTHER" id="PTHR44825">
    <property type="match status" value="1"/>
</dbReference>
<evidence type="ECO:0000256" key="1">
    <source>
        <dbReference type="SAM" id="Phobius"/>
    </source>
</evidence>
<dbReference type="SMART" id="SM00271">
    <property type="entry name" value="DnaJ"/>
    <property type="match status" value="1"/>
</dbReference>
<keyword evidence="1" id="KW-0472">Membrane</keyword>
<dbReference type="PANTHER" id="PTHR44825:SF1">
    <property type="entry name" value="DNAJ HOMOLOG SUBFAMILY C MEMBER 4"/>
    <property type="match status" value="1"/>
</dbReference>
<name>A0A2T1FXD2_9CYAN</name>
<dbReference type="Gene3D" id="1.10.287.110">
    <property type="entry name" value="DnaJ domain"/>
    <property type="match status" value="1"/>
</dbReference>
<feature type="transmembrane region" description="Helical" evidence="1">
    <location>
        <begin position="115"/>
        <end position="138"/>
    </location>
</feature>
<dbReference type="RefSeq" id="WP_106310619.1">
    <property type="nucleotide sequence ID" value="NZ_PVWO01000423.1"/>
</dbReference>
<dbReference type="PROSITE" id="PS50076">
    <property type="entry name" value="DNAJ_2"/>
    <property type="match status" value="1"/>
</dbReference>
<gene>
    <name evidence="3" type="ORF">C7B77_23410</name>
</gene>
<keyword evidence="1" id="KW-1133">Transmembrane helix</keyword>
<keyword evidence="1" id="KW-0812">Transmembrane</keyword>
<dbReference type="Proteomes" id="UP000238937">
    <property type="component" value="Unassembled WGS sequence"/>
</dbReference>
<dbReference type="EMBL" id="PVWO01000423">
    <property type="protein sequence ID" value="PSB49586.1"/>
    <property type="molecule type" value="Genomic_DNA"/>
</dbReference>